<proteinExistence type="predicted"/>
<dbReference type="EMBL" id="QVEV01000019">
    <property type="protein sequence ID" value="RGC14608.1"/>
    <property type="molecule type" value="Genomic_DNA"/>
</dbReference>
<evidence type="ECO:0000313" key="2">
    <source>
        <dbReference type="Proteomes" id="UP000260025"/>
    </source>
</evidence>
<comment type="caution">
    <text evidence="1">The sequence shown here is derived from an EMBL/GenBank/DDBJ whole genome shotgun (WGS) entry which is preliminary data.</text>
</comment>
<dbReference type="RefSeq" id="WP_117443554.1">
    <property type="nucleotide sequence ID" value="NZ_JAJFEN010000028.1"/>
</dbReference>
<evidence type="ECO:0000313" key="1">
    <source>
        <dbReference type="EMBL" id="RGC14608.1"/>
    </source>
</evidence>
<dbReference type="OrthoDB" id="6796607at2"/>
<dbReference type="Proteomes" id="UP000260025">
    <property type="component" value="Unassembled WGS sequence"/>
</dbReference>
<organism evidence="1 2">
    <name type="scientific">Clostridium innocuum</name>
    <dbReference type="NCBI Taxonomy" id="1522"/>
    <lineage>
        <taxon>Bacteria</taxon>
        <taxon>Bacillati</taxon>
        <taxon>Bacillota</taxon>
        <taxon>Clostridia</taxon>
        <taxon>Eubacteriales</taxon>
        <taxon>Clostridiaceae</taxon>
        <taxon>Clostridium</taxon>
    </lineage>
</organism>
<sequence>MTVCKGNDVSHNLFDYATSELSQDAFFCWLLSYSTKESKEEHGDLFRVSQRFLKRMLNKDDKEDRLDYYVMDIERQRKVNIAIHDADGSKLKNKKGLVDIFVKVKESENNLYLIIEDKIDTWEHNQLEAYYKAVLAENPEIYDENNLYISYVKTEYMNRTERNKMSEIEKQNIFHENISIIDFEELYRILSKGIVTQDAHIYLFDFIEKLDRKIEHTKIDIDNKQKLEYIGIYNGAVYRFFDYLFESKRIKRESFDWCGYVNNKRGGFDCLTWNKTEYIWLKQREWKMYLSMYLQMEIPRYTKLDEEREYLVAVKMSLIYERNVKLKKPELEIQKNNILDIREKINKEIKDEQNKDVKWIKFDYSDKNFRLGSSMRIGCFRFEINNLEDAITFGEKCLRISKRCYEECRKVKVI</sequence>
<protein>
    <recommendedName>
        <fullName evidence="3">PD-(D/E)XK nuclease family protein</fullName>
    </recommendedName>
</protein>
<evidence type="ECO:0008006" key="3">
    <source>
        <dbReference type="Google" id="ProtNLM"/>
    </source>
</evidence>
<accession>A0A3E2VVL3</accession>
<gene>
    <name evidence="1" type="ORF">DXA38_13010</name>
</gene>
<dbReference type="AlphaFoldDB" id="A0A3E2VVL3"/>
<reference evidence="1 2" key="1">
    <citation type="submission" date="2018-08" db="EMBL/GenBank/DDBJ databases">
        <title>A genome reference for cultivated species of the human gut microbiota.</title>
        <authorList>
            <person name="Zou Y."/>
            <person name="Xue W."/>
            <person name="Luo G."/>
        </authorList>
    </citation>
    <scope>NUCLEOTIDE SEQUENCE [LARGE SCALE GENOMIC DNA]</scope>
    <source>
        <strain evidence="1 2">OF01-2LB</strain>
    </source>
</reference>
<name>A0A3E2VVL3_CLOIN</name>